<dbReference type="SUPFAM" id="SSF52540">
    <property type="entry name" value="P-loop containing nucleoside triphosphate hydrolases"/>
    <property type="match status" value="1"/>
</dbReference>
<dbReference type="InterPro" id="IPR050221">
    <property type="entry name" value="26S_Proteasome_ATPase"/>
</dbReference>
<evidence type="ECO:0000313" key="5">
    <source>
        <dbReference type="Proteomes" id="UP000316759"/>
    </source>
</evidence>
<dbReference type="Pfam" id="PF00004">
    <property type="entry name" value="AAA"/>
    <property type="match status" value="1"/>
</dbReference>
<protein>
    <submittedName>
        <fullName evidence="4">26S protease regulatory subunit 7</fullName>
    </submittedName>
</protein>
<reference evidence="4 5" key="1">
    <citation type="submission" date="2019-04" db="EMBL/GenBank/DDBJ databases">
        <title>Annotation for the trematode Fasciola gigantica.</title>
        <authorList>
            <person name="Choi Y.-J."/>
        </authorList>
    </citation>
    <scope>NUCLEOTIDE SEQUENCE [LARGE SCALE GENOMIC DNA]</scope>
    <source>
        <strain evidence="4">Uganda_cow_1</strain>
    </source>
</reference>
<gene>
    <name evidence="4" type="ORF">FGIG_05072</name>
</gene>
<evidence type="ECO:0000256" key="1">
    <source>
        <dbReference type="ARBA" id="ARBA00022741"/>
    </source>
</evidence>
<dbReference type="InterPro" id="IPR027417">
    <property type="entry name" value="P-loop_NTPase"/>
</dbReference>
<dbReference type="PANTHER" id="PTHR23073">
    <property type="entry name" value="26S PROTEASOME REGULATORY SUBUNIT"/>
    <property type="match status" value="1"/>
</dbReference>
<accession>A0A504Z4P0</accession>
<keyword evidence="2" id="KW-0067">ATP-binding</keyword>
<dbReference type="GO" id="GO:0008233">
    <property type="term" value="F:peptidase activity"/>
    <property type="evidence" value="ECO:0007669"/>
    <property type="project" value="UniProtKB-KW"/>
</dbReference>
<proteinExistence type="predicted"/>
<keyword evidence="5" id="KW-1185">Reference proteome</keyword>
<evidence type="ECO:0000256" key="2">
    <source>
        <dbReference type="ARBA" id="ARBA00022840"/>
    </source>
</evidence>
<comment type="caution">
    <text evidence="4">The sequence shown here is derived from an EMBL/GenBank/DDBJ whole genome shotgun (WGS) entry which is preliminary data.</text>
</comment>
<dbReference type="GO" id="GO:0016887">
    <property type="term" value="F:ATP hydrolysis activity"/>
    <property type="evidence" value="ECO:0007669"/>
    <property type="project" value="InterPro"/>
</dbReference>
<dbReference type="STRING" id="46835.A0A504Z4P0"/>
<organism evidence="4 5">
    <name type="scientific">Fasciola gigantica</name>
    <name type="common">Giant liver fluke</name>
    <dbReference type="NCBI Taxonomy" id="46835"/>
    <lineage>
        <taxon>Eukaryota</taxon>
        <taxon>Metazoa</taxon>
        <taxon>Spiralia</taxon>
        <taxon>Lophotrochozoa</taxon>
        <taxon>Platyhelminthes</taxon>
        <taxon>Trematoda</taxon>
        <taxon>Digenea</taxon>
        <taxon>Plagiorchiida</taxon>
        <taxon>Echinostomata</taxon>
        <taxon>Echinostomatoidea</taxon>
        <taxon>Fasciolidae</taxon>
        <taxon>Fasciola</taxon>
    </lineage>
</organism>
<dbReference type="GO" id="GO:0006508">
    <property type="term" value="P:proteolysis"/>
    <property type="evidence" value="ECO:0007669"/>
    <property type="project" value="UniProtKB-KW"/>
</dbReference>
<dbReference type="InterPro" id="IPR003959">
    <property type="entry name" value="ATPase_AAA_core"/>
</dbReference>
<keyword evidence="4" id="KW-0645">Protease</keyword>
<dbReference type="EMBL" id="SUNJ01000094">
    <property type="protein sequence ID" value="TPP67889.1"/>
    <property type="molecule type" value="Genomic_DNA"/>
</dbReference>
<dbReference type="GO" id="GO:0005524">
    <property type="term" value="F:ATP binding"/>
    <property type="evidence" value="ECO:0007669"/>
    <property type="project" value="UniProtKB-KW"/>
</dbReference>
<sequence>MPRLHPNQFVNLGTEPPKDMLLFAAPGTGKKFRARATANRTEAFFNIVIHSELVQKYAGERAGTIRKWFEFSRRERGRILRFEIDAVGGARLDNEAGSDNKVHRTMLELINQLHEFDP</sequence>
<dbReference type="Proteomes" id="UP000316759">
    <property type="component" value="Unassembled WGS sequence"/>
</dbReference>
<dbReference type="Gene3D" id="3.40.50.300">
    <property type="entry name" value="P-loop containing nucleotide triphosphate hydrolases"/>
    <property type="match status" value="1"/>
</dbReference>
<evidence type="ECO:0000313" key="4">
    <source>
        <dbReference type="EMBL" id="TPP67889.1"/>
    </source>
</evidence>
<keyword evidence="1" id="KW-0547">Nucleotide-binding</keyword>
<feature type="domain" description="ATPase AAA-type core" evidence="3">
    <location>
        <begin position="20"/>
        <end position="115"/>
    </location>
</feature>
<name>A0A504Z4P0_FASGI</name>
<dbReference type="OrthoDB" id="1664597at2759"/>
<dbReference type="AlphaFoldDB" id="A0A504Z4P0"/>
<keyword evidence="4" id="KW-0378">Hydrolase</keyword>
<evidence type="ECO:0000259" key="3">
    <source>
        <dbReference type="Pfam" id="PF00004"/>
    </source>
</evidence>